<evidence type="ECO:0000259" key="2">
    <source>
        <dbReference type="PROSITE" id="PS50883"/>
    </source>
</evidence>
<organism evidence="3 4">
    <name type="scientific">Sphingomonas daechungensis</name>
    <dbReference type="NCBI Taxonomy" id="1176646"/>
    <lineage>
        <taxon>Bacteria</taxon>
        <taxon>Pseudomonadati</taxon>
        <taxon>Pseudomonadota</taxon>
        <taxon>Alphaproteobacteria</taxon>
        <taxon>Sphingomonadales</taxon>
        <taxon>Sphingomonadaceae</taxon>
        <taxon>Sphingomonas</taxon>
    </lineage>
</organism>
<dbReference type="PANTHER" id="PTHR33121">
    <property type="entry name" value="CYCLIC DI-GMP PHOSPHODIESTERASE PDEF"/>
    <property type="match status" value="1"/>
</dbReference>
<dbReference type="Pfam" id="PF00563">
    <property type="entry name" value="EAL"/>
    <property type="match status" value="1"/>
</dbReference>
<accession>A0ABX6SYZ3</accession>
<dbReference type="PROSITE" id="PS50883">
    <property type="entry name" value="EAL"/>
    <property type="match status" value="1"/>
</dbReference>
<evidence type="ECO:0000256" key="1">
    <source>
        <dbReference type="SAM" id="MobiDB-lite"/>
    </source>
</evidence>
<keyword evidence="4" id="KW-1185">Reference proteome</keyword>
<dbReference type="Proteomes" id="UP000516134">
    <property type="component" value="Chromosome"/>
</dbReference>
<evidence type="ECO:0000313" key="3">
    <source>
        <dbReference type="EMBL" id="QNP42817.1"/>
    </source>
</evidence>
<protein>
    <submittedName>
        <fullName evidence="3">EAL domain-containing protein</fullName>
    </submittedName>
</protein>
<gene>
    <name evidence="3" type="ORF">H9L15_12120</name>
</gene>
<dbReference type="SUPFAM" id="SSF141868">
    <property type="entry name" value="EAL domain-like"/>
    <property type="match status" value="1"/>
</dbReference>
<name>A0ABX6SYZ3_9SPHN</name>
<feature type="region of interest" description="Disordered" evidence="1">
    <location>
        <begin position="48"/>
        <end position="70"/>
    </location>
</feature>
<dbReference type="EMBL" id="CP060780">
    <property type="protein sequence ID" value="QNP42817.1"/>
    <property type="molecule type" value="Genomic_DNA"/>
</dbReference>
<dbReference type="Gene3D" id="3.20.20.450">
    <property type="entry name" value="EAL domain"/>
    <property type="match status" value="1"/>
</dbReference>
<dbReference type="InterPro" id="IPR050706">
    <property type="entry name" value="Cyclic-di-GMP_PDE-like"/>
</dbReference>
<feature type="domain" description="EAL" evidence="2">
    <location>
        <begin position="5"/>
        <end position="70"/>
    </location>
</feature>
<dbReference type="InterPro" id="IPR001633">
    <property type="entry name" value="EAL_dom"/>
</dbReference>
<reference evidence="3 4" key="1">
    <citation type="submission" date="2020-08" db="EMBL/GenBank/DDBJ databases">
        <title>Genome sequence of Sphingomonas daechungensis KACC 18115T.</title>
        <authorList>
            <person name="Hyun D.-W."/>
            <person name="Bae J.-W."/>
        </authorList>
    </citation>
    <scope>NUCLEOTIDE SEQUENCE [LARGE SCALE GENOMIC DNA]</scope>
    <source>
        <strain evidence="3 4">KACC 18115</strain>
    </source>
</reference>
<proteinExistence type="predicted"/>
<evidence type="ECO:0000313" key="4">
    <source>
        <dbReference type="Proteomes" id="UP000516134"/>
    </source>
</evidence>
<dbReference type="PANTHER" id="PTHR33121:SF71">
    <property type="entry name" value="OXYGEN SENSOR PROTEIN DOSP"/>
    <property type="match status" value="1"/>
</dbReference>
<dbReference type="InterPro" id="IPR035919">
    <property type="entry name" value="EAL_sf"/>
</dbReference>
<sequence>MTAADRKLLESFRKALAENQLRLVYQPKVSLRDGTLGRVEALVRWDDPELGSVSPPASYRSPKSMASLTS</sequence>